<dbReference type="OrthoDB" id="441334at2759"/>
<feature type="transmembrane region" description="Helical" evidence="5">
    <location>
        <begin position="12"/>
        <end position="36"/>
    </location>
</feature>
<gene>
    <name evidence="6" type="ORF">Pmar_PMAR024399</name>
</gene>
<dbReference type="Pfam" id="PF00335">
    <property type="entry name" value="Tetraspanin"/>
    <property type="match status" value="1"/>
</dbReference>
<evidence type="ECO:0000313" key="7">
    <source>
        <dbReference type="Proteomes" id="UP000007800"/>
    </source>
</evidence>
<dbReference type="Proteomes" id="UP000007800">
    <property type="component" value="Unassembled WGS sequence"/>
</dbReference>
<dbReference type="InterPro" id="IPR018499">
    <property type="entry name" value="Tetraspanin/Peripherin"/>
</dbReference>
<feature type="transmembrane region" description="Helical" evidence="5">
    <location>
        <begin position="80"/>
        <end position="102"/>
    </location>
</feature>
<proteinExistence type="predicted"/>
<dbReference type="AlphaFoldDB" id="C5KLZ7"/>
<keyword evidence="3 5" id="KW-1133">Transmembrane helix</keyword>
<feature type="transmembrane region" description="Helical" evidence="5">
    <location>
        <begin position="226"/>
        <end position="251"/>
    </location>
</feature>
<name>C5KLZ7_PERM5</name>
<accession>C5KLZ7</accession>
<dbReference type="RefSeq" id="XP_002782717.1">
    <property type="nucleotide sequence ID" value="XM_002782671.1"/>
</dbReference>
<dbReference type="GO" id="GO:0016020">
    <property type="term" value="C:membrane"/>
    <property type="evidence" value="ECO:0007669"/>
    <property type="project" value="UniProtKB-SubCell"/>
</dbReference>
<dbReference type="InParanoid" id="C5KLZ7"/>
<keyword evidence="2 5" id="KW-0812">Transmembrane</keyword>
<evidence type="ECO:0000313" key="6">
    <source>
        <dbReference type="EMBL" id="EER14512.1"/>
    </source>
</evidence>
<protein>
    <submittedName>
        <fullName evidence="6">Tetraspanin-8, putative</fullName>
    </submittedName>
</protein>
<keyword evidence="4 5" id="KW-0472">Membrane</keyword>
<dbReference type="EMBL" id="GG674222">
    <property type="protein sequence ID" value="EER14512.1"/>
    <property type="molecule type" value="Genomic_DNA"/>
</dbReference>
<evidence type="ECO:0000256" key="4">
    <source>
        <dbReference type="ARBA" id="ARBA00023136"/>
    </source>
</evidence>
<evidence type="ECO:0000256" key="1">
    <source>
        <dbReference type="ARBA" id="ARBA00004141"/>
    </source>
</evidence>
<evidence type="ECO:0000256" key="3">
    <source>
        <dbReference type="ARBA" id="ARBA00022989"/>
    </source>
</evidence>
<dbReference type="OMA" id="RCCTATS"/>
<dbReference type="PRINTS" id="PR00259">
    <property type="entry name" value="TMFOUR"/>
</dbReference>
<keyword evidence="7" id="KW-1185">Reference proteome</keyword>
<dbReference type="GeneID" id="9045198"/>
<comment type="subcellular location">
    <subcellularLocation>
        <location evidence="1">Membrane</location>
        <topology evidence="1">Multi-pass membrane protein</topology>
    </subcellularLocation>
</comment>
<evidence type="ECO:0000256" key="5">
    <source>
        <dbReference type="SAM" id="Phobius"/>
    </source>
</evidence>
<organism evidence="7">
    <name type="scientific">Perkinsus marinus (strain ATCC 50983 / TXsc)</name>
    <dbReference type="NCBI Taxonomy" id="423536"/>
    <lineage>
        <taxon>Eukaryota</taxon>
        <taxon>Sar</taxon>
        <taxon>Alveolata</taxon>
        <taxon>Perkinsozoa</taxon>
        <taxon>Perkinsea</taxon>
        <taxon>Perkinsida</taxon>
        <taxon>Perkinsidae</taxon>
        <taxon>Perkinsus</taxon>
    </lineage>
</organism>
<sequence>MTGCCTATSKLINYFVNTIVFLLGALVTALAIYILVSDFKSLFTQWRIWVGVATGIVLIIVALLGCGATKNQNRCVLTAFLFLAGVVFALLCVIAIASSVYLSNLVSIGSLNSPALNNLSGRDLSTYRFIRDSYTLVYEDAECRGGVCGFTQGSSSLQCSPIFCKSRDVTKTLNKWLNTDRSSGITPASFQACLAESAEDSKTPMRSSASAWCGSNTSVINTLNRWSVGILIGLWVVTAFIMFVCIANCVLICGKDRKGHGAVTVDGNPQRLAYAQPVYGGDVQIVKV</sequence>
<feature type="transmembrane region" description="Helical" evidence="5">
    <location>
        <begin position="48"/>
        <end position="68"/>
    </location>
</feature>
<evidence type="ECO:0000256" key="2">
    <source>
        <dbReference type="ARBA" id="ARBA00022692"/>
    </source>
</evidence>
<reference evidence="6 7" key="1">
    <citation type="submission" date="2008-07" db="EMBL/GenBank/DDBJ databases">
        <authorList>
            <person name="El-Sayed N."/>
            <person name="Caler E."/>
            <person name="Inman J."/>
            <person name="Amedeo P."/>
            <person name="Hass B."/>
            <person name="Wortman J."/>
        </authorList>
    </citation>
    <scope>NUCLEOTIDE SEQUENCE [LARGE SCALE GENOMIC DNA]</scope>
    <source>
        <strain evidence="7">ATCC 50983 / TXsc</strain>
    </source>
</reference>